<reference evidence="5" key="1">
    <citation type="submission" date="2014-11" db="EMBL/GenBank/DDBJ databases">
        <authorList>
            <person name="Otto D Thomas"/>
            <person name="Naeem Raeece"/>
        </authorList>
    </citation>
    <scope>NUCLEOTIDE SEQUENCE</scope>
</reference>
<dbReference type="PhylomeDB" id="A0A0G4GV18"/>
<dbReference type="GO" id="GO:0005829">
    <property type="term" value="C:cytosol"/>
    <property type="evidence" value="ECO:0007669"/>
    <property type="project" value="TreeGrafter"/>
</dbReference>
<dbReference type="EMBL" id="CDMZ01001577">
    <property type="protein sequence ID" value="CEM34663.1"/>
    <property type="molecule type" value="Genomic_DNA"/>
</dbReference>
<dbReference type="GO" id="GO:0031267">
    <property type="term" value="F:small GTPase binding"/>
    <property type="evidence" value="ECO:0007669"/>
    <property type="project" value="TreeGrafter"/>
</dbReference>
<proteinExistence type="predicted"/>
<evidence type="ECO:0000256" key="1">
    <source>
        <dbReference type="ARBA" id="ARBA00022468"/>
    </source>
</evidence>
<dbReference type="SMART" id="SM00368">
    <property type="entry name" value="LRR_RI"/>
    <property type="match status" value="7"/>
</dbReference>
<keyword evidence="2" id="KW-0433">Leucine-rich repeat</keyword>
<dbReference type="InterPro" id="IPR001611">
    <property type="entry name" value="Leu-rich_rpt"/>
</dbReference>
<dbReference type="SMART" id="SM00369">
    <property type="entry name" value="LRR_TYP"/>
    <property type="match status" value="5"/>
</dbReference>
<evidence type="ECO:0000313" key="5">
    <source>
        <dbReference type="EMBL" id="CEM34663.1"/>
    </source>
</evidence>
<keyword evidence="3" id="KW-0677">Repeat</keyword>
<dbReference type="GO" id="GO:0005096">
    <property type="term" value="F:GTPase activator activity"/>
    <property type="evidence" value="ECO:0007669"/>
    <property type="project" value="UniProtKB-KW"/>
</dbReference>
<gene>
    <name evidence="5" type="ORF">Cvel_23498</name>
</gene>
<dbReference type="Gene3D" id="3.80.10.10">
    <property type="entry name" value="Ribonuclease Inhibitor"/>
    <property type="match status" value="4"/>
</dbReference>
<dbReference type="SUPFAM" id="SSF52047">
    <property type="entry name" value="RNI-like"/>
    <property type="match status" value="2"/>
</dbReference>
<evidence type="ECO:0000256" key="2">
    <source>
        <dbReference type="ARBA" id="ARBA00022614"/>
    </source>
</evidence>
<sequence>MSRLVPRLDSSSTAEGHAQNRGAQLVQTTDSILCALFEHARPTAKEISKLASGRSGIGVAWLLLELIKTGRVRLPFESLDLSDFSLSAGKLKYLLTSAPSGPGFLETLKCGSHVCKDACLAKLLEFLLQLKREEGGRGGGTASTCLKTLNLASNRLRSVPMEALGCVFSLGWLPSLLSLDLSDNPLGRSGVRALARGLSSSPQSLPLQSLKLARTKAKAEGVQALAETLKAKKTTSLQTLDLEGNEMRPAGLKHLASAVNAEAVPHLRVLILKGNSLTQFPSGVTDKVPLSELLSTEGLKELEELDLGGNWLFNEFGGDVGSHSGASAAAIAAPGRFPKLRRLDLGGVFPSIMSSKQLVAFATALGVEGAPSLQELALPCGGSPENPEGVVALSNALSSGHLSQLTELKVAGQEELTEEAFATLCRSLTTGKASLLQTLNLEMFHENPGEGVGVLAEGIRGGGLSSLINLRLDLLGGLPRNEAAALSILGLALGGGGCPRLQDLALDWEEEGDVGVGGIAEGLGGGRLPSLQNVSLLVRCVDGEGGGEGEGGGCVALGEVLSTGKVPSLRSLTLTWDKSQGFRSLCEGLSRGRIDPPVMVDLSLWRGADDLGVTSLAQVIRAGKLSGLQKVCFQGLYRLSPAGGGMFGECLSHAEASLNSLEELDMNYQRRETVSAFLGGLLEGSGRLPALHSLQWSSDRAITPEDAQSLSALVNGGTFPFLRNLTLDLSGIGQQRFRALTAALSSPNVSALRRLDVRFRGMAPPNAAAEVGLFSAALTCGHLRRLEELCVRGLYVIEEVRALCEGLGSGRLSSLQKLGLSGIRLETDGGRALSEVLVAEKLPCLRRLDAFNALLSDEGLIALVDGWLSHPPAPLEELNLQFNRLTREVADALFTLLGSRQMPLQTVHLYGNFEISERERRLLSQGFPDICFNW</sequence>
<dbReference type="PANTHER" id="PTHR24113">
    <property type="entry name" value="RAN GTPASE-ACTIVATING PROTEIN 1"/>
    <property type="match status" value="1"/>
</dbReference>
<organism evidence="5">
    <name type="scientific">Chromera velia CCMP2878</name>
    <dbReference type="NCBI Taxonomy" id="1169474"/>
    <lineage>
        <taxon>Eukaryota</taxon>
        <taxon>Sar</taxon>
        <taxon>Alveolata</taxon>
        <taxon>Colpodellida</taxon>
        <taxon>Chromeraceae</taxon>
        <taxon>Chromera</taxon>
    </lineage>
</organism>
<dbReference type="VEuPathDB" id="CryptoDB:Cvel_23498"/>
<dbReference type="GO" id="GO:0006913">
    <property type="term" value="P:nucleocytoplasmic transport"/>
    <property type="evidence" value="ECO:0007669"/>
    <property type="project" value="TreeGrafter"/>
</dbReference>
<dbReference type="InterPro" id="IPR003591">
    <property type="entry name" value="Leu-rich_rpt_typical-subtyp"/>
</dbReference>
<keyword evidence="1" id="KW-0343">GTPase activation</keyword>
<accession>A0A0G4GV18</accession>
<evidence type="ECO:0000256" key="3">
    <source>
        <dbReference type="ARBA" id="ARBA00022737"/>
    </source>
</evidence>
<dbReference type="InterPro" id="IPR032675">
    <property type="entry name" value="LRR_dom_sf"/>
</dbReference>
<protein>
    <submittedName>
        <fullName evidence="5">Uncharacterized protein</fullName>
    </submittedName>
</protein>
<dbReference type="InterPro" id="IPR027038">
    <property type="entry name" value="RanGap"/>
</dbReference>
<dbReference type="GO" id="GO:0048471">
    <property type="term" value="C:perinuclear region of cytoplasm"/>
    <property type="evidence" value="ECO:0007669"/>
    <property type="project" value="TreeGrafter"/>
</dbReference>
<evidence type="ECO:0000256" key="4">
    <source>
        <dbReference type="SAM" id="MobiDB-lite"/>
    </source>
</evidence>
<name>A0A0G4GV18_9ALVE</name>
<dbReference type="GO" id="GO:0005634">
    <property type="term" value="C:nucleus"/>
    <property type="evidence" value="ECO:0007669"/>
    <property type="project" value="TreeGrafter"/>
</dbReference>
<dbReference type="AlphaFoldDB" id="A0A0G4GV18"/>
<dbReference type="PANTHER" id="PTHR24113:SF12">
    <property type="entry name" value="RAN GTPASE-ACTIVATING PROTEIN 1"/>
    <property type="match status" value="1"/>
</dbReference>
<feature type="region of interest" description="Disordered" evidence="4">
    <location>
        <begin position="1"/>
        <end position="22"/>
    </location>
</feature>
<dbReference type="Pfam" id="PF13516">
    <property type="entry name" value="LRR_6"/>
    <property type="match status" value="2"/>
</dbReference>